<evidence type="ECO:0000259" key="2">
    <source>
        <dbReference type="Pfam" id="PF08308"/>
    </source>
</evidence>
<reference evidence="5" key="1">
    <citation type="journal article" date="2019" name="Int. J. Syst. Evol. Microbiol.">
        <title>The Global Catalogue of Microorganisms (GCM) 10K type strain sequencing project: providing services to taxonomists for standard genome sequencing and annotation.</title>
        <authorList>
            <consortium name="The Broad Institute Genomics Platform"/>
            <consortium name="The Broad Institute Genome Sequencing Center for Infectious Disease"/>
            <person name="Wu L."/>
            <person name="Ma J."/>
        </authorList>
    </citation>
    <scope>NUCLEOTIDE SEQUENCE [LARGE SCALE GENOMIC DNA]</scope>
    <source>
        <strain evidence="5">CGMCC 1.15772</strain>
    </source>
</reference>
<name>A0ABW1YA49_9DEIO</name>
<feature type="domain" description="PEGA" evidence="2">
    <location>
        <begin position="197"/>
        <end position="260"/>
    </location>
</feature>
<dbReference type="InterPro" id="IPR013229">
    <property type="entry name" value="PEGA"/>
</dbReference>
<gene>
    <name evidence="4" type="ORF">ACFP81_03195</name>
</gene>
<feature type="domain" description="PEGA" evidence="2">
    <location>
        <begin position="289"/>
        <end position="352"/>
    </location>
</feature>
<dbReference type="PANTHER" id="PTHR36194:SF1">
    <property type="entry name" value="S-LAYER-LIKE PROTEIN"/>
    <property type="match status" value="1"/>
</dbReference>
<keyword evidence="5" id="KW-1185">Reference proteome</keyword>
<dbReference type="Proteomes" id="UP001596297">
    <property type="component" value="Unassembled WGS sequence"/>
</dbReference>
<evidence type="ECO:0000256" key="1">
    <source>
        <dbReference type="SAM" id="SignalP"/>
    </source>
</evidence>
<proteinExistence type="predicted"/>
<dbReference type="Gene3D" id="2.60.40.1120">
    <property type="entry name" value="Carboxypeptidase-like, regulatory domain"/>
    <property type="match status" value="1"/>
</dbReference>
<dbReference type="Pfam" id="PF08308">
    <property type="entry name" value="PEGA"/>
    <property type="match status" value="2"/>
</dbReference>
<dbReference type="PANTHER" id="PTHR36194">
    <property type="entry name" value="S-LAYER-LIKE PROTEIN"/>
    <property type="match status" value="1"/>
</dbReference>
<evidence type="ECO:0000313" key="5">
    <source>
        <dbReference type="Proteomes" id="UP001596297"/>
    </source>
</evidence>
<comment type="caution">
    <text evidence="4">The sequence shown here is derived from an EMBL/GenBank/DDBJ whole genome shotgun (WGS) entry which is preliminary data.</text>
</comment>
<protein>
    <submittedName>
        <fullName evidence="4">DUF4384 domain-containing protein</fullName>
    </submittedName>
</protein>
<feature type="signal peptide" evidence="1">
    <location>
        <begin position="1"/>
        <end position="21"/>
    </location>
</feature>
<dbReference type="EMBL" id="JBHSWD010000001">
    <property type="protein sequence ID" value="MFC6591131.1"/>
    <property type="molecule type" value="Genomic_DNA"/>
</dbReference>
<dbReference type="RefSeq" id="WP_380082139.1">
    <property type="nucleotide sequence ID" value="NZ_JBHSWD010000001.1"/>
</dbReference>
<feature type="chain" id="PRO_5046242906" evidence="1">
    <location>
        <begin position="22"/>
        <end position="355"/>
    </location>
</feature>
<dbReference type="InterPro" id="IPR025493">
    <property type="entry name" value="DUF4384"/>
</dbReference>
<feature type="domain" description="DUF4384" evidence="3">
    <location>
        <begin position="56"/>
        <end position="134"/>
    </location>
</feature>
<dbReference type="Pfam" id="PF14326">
    <property type="entry name" value="DUF4384"/>
    <property type="match status" value="1"/>
</dbReference>
<keyword evidence="1" id="KW-0732">Signal</keyword>
<organism evidence="4 5">
    <name type="scientific">Deinococcus lacus</name>
    <dbReference type="NCBI Taxonomy" id="392561"/>
    <lineage>
        <taxon>Bacteria</taxon>
        <taxon>Thermotogati</taxon>
        <taxon>Deinococcota</taxon>
        <taxon>Deinococci</taxon>
        <taxon>Deinococcales</taxon>
        <taxon>Deinococcaceae</taxon>
        <taxon>Deinococcus</taxon>
    </lineage>
</organism>
<sequence>MNKITLSAAALLGLALTSAQAAPVISAQSIIVNPVQPDLSVSVRVDKDATGQALPSYRIGEGLRISTTTNRDAYVYLFSVDSSGEVTQILPNNLGGDNFVKANTTKVFPEAGANFTFSVGGPTGLNKVLALASLEKLDLAALSRFESSQSQFATVQAGNQQQLAQALSIVVNPIPQNSWVTDTVYFDAVAQTPVRTGSLFVGTNVAGASVILNGKTLGSANVTYRDIAPGTYPIKVRASGYADFASTVTIKSGYTTNLPVDFGLRPAPAPVRPAPVVPAPVRPAPAAQYTLTINSTVNGARVFVNGVEAGAIRGGTLSVPVRAGAAEVVILAPGMKTYVGNYDVQRSATIVVNPR</sequence>
<evidence type="ECO:0000259" key="3">
    <source>
        <dbReference type="Pfam" id="PF14326"/>
    </source>
</evidence>
<evidence type="ECO:0000313" key="4">
    <source>
        <dbReference type="EMBL" id="MFC6591131.1"/>
    </source>
</evidence>
<accession>A0ABW1YA49</accession>